<feature type="domain" description="Mg chelatase-related protein C-terminal" evidence="1">
    <location>
        <begin position="40"/>
        <end position="132"/>
    </location>
</feature>
<dbReference type="EMBL" id="QWKY01000008">
    <property type="protein sequence ID" value="RIH80228.1"/>
    <property type="molecule type" value="Genomic_DNA"/>
</dbReference>
<reference evidence="2 3" key="1">
    <citation type="submission" date="2018-08" db="EMBL/GenBank/DDBJ databases">
        <title>Meiothermus hypogaeus DSM 23238 genome sequencing project.</title>
        <authorList>
            <person name="Da Costa M.S."/>
            <person name="Albuquerque L."/>
            <person name="Raposo P."/>
            <person name="Froufe H.J.C."/>
            <person name="Barroso C.S."/>
            <person name="Egas C."/>
        </authorList>
    </citation>
    <scope>NUCLEOTIDE SEQUENCE [LARGE SCALE GENOMIC DNA]</scope>
    <source>
        <strain evidence="2 3">DSM 23238</strain>
    </source>
</reference>
<dbReference type="InterPro" id="IPR045006">
    <property type="entry name" value="CHLI-like"/>
</dbReference>
<dbReference type="PANTHER" id="PTHR32039:SF7">
    <property type="entry name" value="COMPETENCE PROTEIN COMM"/>
    <property type="match status" value="1"/>
</dbReference>
<sequence length="136" mass="15269">MRRLRFPYTHLQAVPLLDLFDLVVEVPRLTPQELSRAPEGESTAQVRVRVLAARERMKARQGKLNSKLLGWVLRQHTPLSPSGEALLHAATKRLALTARSYDRILRTARTIADLAGAENIQEAHLAEALTYRRGLG</sequence>
<dbReference type="Proteomes" id="UP000265443">
    <property type="component" value="Unassembled WGS sequence"/>
</dbReference>
<name>A0ABX9MQV1_9DEIN</name>
<dbReference type="InterPro" id="IPR025158">
    <property type="entry name" value="Mg_chelat-rel_C"/>
</dbReference>
<dbReference type="Gene3D" id="3.40.50.300">
    <property type="entry name" value="P-loop containing nucleotide triphosphate hydrolases"/>
    <property type="match status" value="1"/>
</dbReference>
<dbReference type="PANTHER" id="PTHR32039">
    <property type="entry name" value="MAGNESIUM-CHELATASE SUBUNIT CHLI"/>
    <property type="match status" value="1"/>
</dbReference>
<keyword evidence="3" id="KW-1185">Reference proteome</keyword>
<protein>
    <submittedName>
        <fullName evidence="2">Competence protein ComM</fullName>
    </submittedName>
</protein>
<evidence type="ECO:0000313" key="2">
    <source>
        <dbReference type="EMBL" id="RIH80228.1"/>
    </source>
</evidence>
<accession>A0ABX9MQV1</accession>
<comment type="caution">
    <text evidence="2">The sequence shown here is derived from an EMBL/GenBank/DDBJ whole genome shotgun (WGS) entry which is preliminary data.</text>
</comment>
<evidence type="ECO:0000313" key="3">
    <source>
        <dbReference type="Proteomes" id="UP000265443"/>
    </source>
</evidence>
<organism evidence="2 3">
    <name type="scientific">Meiothermus hypogaeus</name>
    <dbReference type="NCBI Taxonomy" id="884155"/>
    <lineage>
        <taxon>Bacteria</taxon>
        <taxon>Thermotogati</taxon>
        <taxon>Deinococcota</taxon>
        <taxon>Deinococci</taxon>
        <taxon>Thermales</taxon>
        <taxon>Thermaceae</taxon>
        <taxon>Meiothermus</taxon>
    </lineage>
</organism>
<dbReference type="InterPro" id="IPR027417">
    <property type="entry name" value="P-loop_NTPase"/>
</dbReference>
<dbReference type="Pfam" id="PF13335">
    <property type="entry name" value="Mg_chelatase_C"/>
    <property type="match status" value="1"/>
</dbReference>
<proteinExistence type="predicted"/>
<gene>
    <name evidence="2" type="primary">comM_2</name>
    <name evidence="2" type="ORF">Mhypo_00699</name>
</gene>
<dbReference type="SUPFAM" id="SSF52540">
    <property type="entry name" value="P-loop containing nucleoside triphosphate hydrolases"/>
    <property type="match status" value="1"/>
</dbReference>
<evidence type="ECO:0000259" key="1">
    <source>
        <dbReference type="Pfam" id="PF13335"/>
    </source>
</evidence>